<feature type="transmembrane region" description="Helical" evidence="2">
    <location>
        <begin position="62"/>
        <end position="79"/>
    </location>
</feature>
<dbReference type="Proteomes" id="UP000316541">
    <property type="component" value="Unassembled WGS sequence"/>
</dbReference>
<keyword evidence="2" id="KW-0472">Membrane</keyword>
<evidence type="ECO:0008006" key="5">
    <source>
        <dbReference type="Google" id="ProtNLM"/>
    </source>
</evidence>
<accession>A0A544YT24</accession>
<comment type="caution">
    <text evidence="3">The sequence shown here is derived from an EMBL/GenBank/DDBJ whole genome shotgun (WGS) entry which is preliminary data.</text>
</comment>
<dbReference type="RefSeq" id="WP_142620000.1">
    <property type="nucleotide sequence ID" value="NZ_VIRM01000020.1"/>
</dbReference>
<feature type="region of interest" description="Disordered" evidence="1">
    <location>
        <begin position="1"/>
        <end position="20"/>
    </location>
</feature>
<feature type="transmembrane region" description="Helical" evidence="2">
    <location>
        <begin position="30"/>
        <end position="50"/>
    </location>
</feature>
<name>A0A544YT24_9ACTN</name>
<evidence type="ECO:0000313" key="3">
    <source>
        <dbReference type="EMBL" id="TQS19906.1"/>
    </source>
</evidence>
<reference evidence="3 4" key="1">
    <citation type="submission" date="2019-07" db="EMBL/GenBank/DDBJ databases">
        <title>Microbispora hainanensis DSM 45428.</title>
        <authorList>
            <person name="Thawai C."/>
        </authorList>
    </citation>
    <scope>NUCLEOTIDE SEQUENCE [LARGE SCALE GENOMIC DNA]</scope>
    <source>
        <strain evidence="3 4">DSM 45428</strain>
    </source>
</reference>
<protein>
    <recommendedName>
        <fullName evidence="5">Mercuric ion transport protein</fullName>
    </recommendedName>
</protein>
<organism evidence="3 4">
    <name type="scientific">Microbispora hainanensis</name>
    <dbReference type="NCBI Taxonomy" id="568844"/>
    <lineage>
        <taxon>Bacteria</taxon>
        <taxon>Bacillati</taxon>
        <taxon>Actinomycetota</taxon>
        <taxon>Actinomycetes</taxon>
        <taxon>Streptosporangiales</taxon>
        <taxon>Streptosporangiaceae</taxon>
        <taxon>Microbispora</taxon>
    </lineage>
</organism>
<evidence type="ECO:0000256" key="1">
    <source>
        <dbReference type="SAM" id="MobiDB-lite"/>
    </source>
</evidence>
<evidence type="ECO:0000256" key="2">
    <source>
        <dbReference type="SAM" id="Phobius"/>
    </source>
</evidence>
<keyword evidence="2" id="KW-0812">Transmembrane</keyword>
<keyword evidence="2" id="KW-1133">Transmembrane helix</keyword>
<dbReference type="EMBL" id="VIRM01000020">
    <property type="protein sequence ID" value="TQS19906.1"/>
    <property type="molecule type" value="Genomic_DNA"/>
</dbReference>
<proteinExistence type="predicted"/>
<evidence type="ECO:0000313" key="4">
    <source>
        <dbReference type="Proteomes" id="UP000316541"/>
    </source>
</evidence>
<sequence length="100" mass="9951">MSTHPERRSPVRRLPGGDGPPLRSKVAATLAVLTCAACCALPVLIGAGLLTGAGAALAEQTLPAVAGVLIAAAASFWWLHRRRASRASSPCGCGGSGCGC</sequence>
<gene>
    <name evidence="3" type="ORF">FLX08_17830</name>
</gene>
<dbReference type="AlphaFoldDB" id="A0A544YT24"/>